<evidence type="ECO:0000256" key="1">
    <source>
        <dbReference type="SAM" id="Phobius"/>
    </source>
</evidence>
<dbReference type="EMBL" id="JAJEPV010000002">
    <property type="protein sequence ID" value="MCC2118215.1"/>
    <property type="molecule type" value="Genomic_DNA"/>
</dbReference>
<evidence type="ECO:0000313" key="2">
    <source>
        <dbReference type="EMBL" id="MCC2118215.1"/>
    </source>
</evidence>
<feature type="transmembrane region" description="Helical" evidence="1">
    <location>
        <begin position="392"/>
        <end position="415"/>
    </location>
</feature>
<dbReference type="RefSeq" id="WP_227731950.1">
    <property type="nucleotide sequence ID" value="NZ_JAJEPV010000002.1"/>
</dbReference>
<dbReference type="Proteomes" id="UP001197795">
    <property type="component" value="Unassembled WGS sequence"/>
</dbReference>
<sequence>MQKIGRASAQVAGRFLFLGVSVQILLGICWGVRSFGIFPEFGDSYTWLKASETLVCDDYMGIGYPLFLMLVKGIESISSIPYTFFVYTVQILIAFYAGVVFLRACGVTGKKIFLCWGSLALLTFPCAMQSHLAVLPNSPGYSLLLLELSAVIRTLRQDAVAEDGETTAPARPLHGLFEAGIWWALSTLCVVENLYLGLVPLIVLWLIHLWQLRSRKTEKKRVGRELLLLLAMAGILFTLVPMWQTPGSYGKAENTVSAAMMRRFSWTHMREEEEYDEWPEQLRTWMTWKEMRNAGYYAGTMESGIQKTLEDRFGKAEAQKIFREYAEYHLKTYTSDNIHQIAWDCLGYAMPTVLLQLLLDGRGYDSFSGRNVDIMMTGDPRLTELLLKYSSWWFLSGIAVVVVSCMICGIIAMRRQKKEKTVPDRSLFWKISGVCVITAAGMILWYTMRDAGCLDYKNGLLPGSLWLVGMILWTDRTISAGDTEDNPEK</sequence>
<feature type="transmembrane region" description="Helical" evidence="1">
    <location>
        <begin position="226"/>
        <end position="244"/>
    </location>
</feature>
<keyword evidence="1" id="KW-0472">Membrane</keyword>
<keyword evidence="1" id="KW-1133">Transmembrane helix</keyword>
<comment type="caution">
    <text evidence="2">The sequence shown here is derived from an EMBL/GenBank/DDBJ whole genome shotgun (WGS) entry which is preliminary data.</text>
</comment>
<dbReference type="AlphaFoldDB" id="A0AAE3D719"/>
<keyword evidence="1" id="KW-0812">Transmembrane</keyword>
<gene>
    <name evidence="2" type="ORF">LKD75_01180</name>
</gene>
<keyword evidence="3" id="KW-1185">Reference proteome</keyword>
<feature type="transmembrane region" description="Helical" evidence="1">
    <location>
        <begin position="79"/>
        <end position="101"/>
    </location>
</feature>
<organism evidence="2 3">
    <name type="scientific">Waltera acetigignens</name>
    <dbReference type="NCBI Taxonomy" id="2981769"/>
    <lineage>
        <taxon>Bacteria</taxon>
        <taxon>Bacillati</taxon>
        <taxon>Bacillota</taxon>
        <taxon>Clostridia</taxon>
        <taxon>Lachnospirales</taxon>
        <taxon>Lachnospiraceae</taxon>
        <taxon>Waltera</taxon>
    </lineage>
</organism>
<feature type="transmembrane region" description="Helical" evidence="1">
    <location>
        <begin position="113"/>
        <end position="134"/>
    </location>
</feature>
<accession>A0AAE3D719</accession>
<reference evidence="2 3" key="1">
    <citation type="submission" date="2021-10" db="EMBL/GenBank/DDBJ databases">
        <title>Anaerobic single-cell dispensing facilitates the cultivation of human gut bacteria.</title>
        <authorList>
            <person name="Afrizal A."/>
        </authorList>
    </citation>
    <scope>NUCLEOTIDE SEQUENCE [LARGE SCALE GENOMIC DNA]</scope>
    <source>
        <strain evidence="2 3">CLA-AA-H273</strain>
    </source>
</reference>
<name>A0AAE3D719_9FIRM</name>
<evidence type="ECO:0000313" key="3">
    <source>
        <dbReference type="Proteomes" id="UP001197795"/>
    </source>
</evidence>
<protein>
    <submittedName>
        <fullName evidence="2">Uncharacterized protein</fullName>
    </submittedName>
</protein>
<proteinExistence type="predicted"/>
<feature type="transmembrane region" description="Helical" evidence="1">
    <location>
        <begin position="181"/>
        <end position="206"/>
    </location>
</feature>
<feature type="transmembrane region" description="Helical" evidence="1">
    <location>
        <begin position="427"/>
        <end position="448"/>
    </location>
</feature>
<feature type="transmembrane region" description="Helical" evidence="1">
    <location>
        <begin position="12"/>
        <end position="33"/>
    </location>
</feature>